<dbReference type="InterPro" id="IPR007219">
    <property type="entry name" value="XnlR_reg_dom"/>
</dbReference>
<feature type="region of interest" description="Disordered" evidence="8">
    <location>
        <begin position="111"/>
        <end position="145"/>
    </location>
</feature>
<sequence length="954" mass="106663">MSPKSNSNQCSEASNRPQSSVKSQCKSFQCSHPGCDRSFSRAEHLQRHALNHSPGGLVCAICSANFKRADLLKRHMDRHRQKDLEAGGPGCGSLDTRKRSWRAADGSIVSKRPCLKPAGRSGNQSRNQSQNQSQAQQQPSPESADEHINNALLLSRNISQNYQSIDGVNSIPYELGDQPPATQIEERSSAEESFGSAFASDSISPFLEFPDFVQPADQLDYEQIFNADTASSFNMPFTTAIDYNWLLQVNPTLPDTNINRHGGMNSQHERTAGFLPPAPDHSPESMTSSHIWSESTDSNSQQRDMYSLGLNHGRSNGSLPLAQRSQQTEYMTSAHGNGYSRTESMRSHINQVQHREPISHRTGLPPEQEQPFSTIRRDIVLPRLDEHVHEKLLAAIQAASPCLPDQHASVRTEPLLSITRLQNYLELFFSRFNTVYPLIHLPTFQPAQTEPLLLLSLLLLGATYSSEEAHRVATSIHDVIRPSIFAHAGFSHQPQLWTLQTILLVECFGKSRAGQKQHDMSHLFHGLLINLIRRSDCQNVKPAGPPINSTTGPDKSLQKAWNDWALAEQKKRLALLCFMWDTQHAVLFCQSLCMSAFELRVEMPCSQNVWEAADAASWQSSWQSTSSASHSIPFLVALKSYLTPSVPRPVGLSWLSRILILHGIMATFWDMQRRDQSSLGVLTSGKSASSWRKLIGEAYDSWETDFRAYCAAFAGYNNEGGGLGQNEASSQEFAFFVAAYSALYHAVQIILNADLLDIQIYAGSRHILGRPVRQRDYIRSAEVVQRWVASNQVNDGKSPNSAIQPKAYVKNTSDGQSARVAAWHAARLLHEDMKTLADFDAIALFHVPWCLYIATLSCWAYHHARPSQLEPHQDGNDQDEIVWDPRGEMQILVADMAERSVDDQHRKRRTNGLVWTMAETLTKVRWGIVQAGVLVLKGLVPGRLIHYHEESAEM</sequence>
<gene>
    <name evidence="10" type="ORF">QQS21_006346</name>
</gene>
<evidence type="ECO:0000256" key="5">
    <source>
        <dbReference type="ARBA" id="ARBA00022833"/>
    </source>
</evidence>
<feature type="domain" description="C2H2-type" evidence="9">
    <location>
        <begin position="28"/>
        <end position="53"/>
    </location>
</feature>
<accession>A0AAJ0CS20</accession>
<evidence type="ECO:0000256" key="2">
    <source>
        <dbReference type="ARBA" id="ARBA00022723"/>
    </source>
</evidence>
<dbReference type="Pfam" id="PF04082">
    <property type="entry name" value="Fungal_trans"/>
    <property type="match status" value="1"/>
</dbReference>
<keyword evidence="3" id="KW-0677">Repeat</keyword>
<comment type="caution">
    <text evidence="10">The sequence shown here is derived from an EMBL/GenBank/DDBJ whole genome shotgun (WGS) entry which is preliminary data.</text>
</comment>
<evidence type="ECO:0000313" key="10">
    <source>
        <dbReference type="EMBL" id="KAK2596254.1"/>
    </source>
</evidence>
<evidence type="ECO:0000256" key="4">
    <source>
        <dbReference type="ARBA" id="ARBA00022771"/>
    </source>
</evidence>
<dbReference type="GO" id="GO:0006351">
    <property type="term" value="P:DNA-templated transcription"/>
    <property type="evidence" value="ECO:0007669"/>
    <property type="project" value="InterPro"/>
</dbReference>
<dbReference type="Pfam" id="PF00096">
    <property type="entry name" value="zf-C2H2"/>
    <property type="match status" value="2"/>
</dbReference>
<dbReference type="InterPro" id="IPR013087">
    <property type="entry name" value="Znf_C2H2_type"/>
</dbReference>
<feature type="compositionally biased region" description="Low complexity" evidence="8">
    <location>
        <begin position="119"/>
        <end position="142"/>
    </location>
</feature>
<reference evidence="10" key="1">
    <citation type="submission" date="2023-06" db="EMBL/GenBank/DDBJ databases">
        <title>Conoideocrella luteorostrata (Hypocreales: Clavicipitaceae), a potential biocontrol fungus for elongate hemlock scale in United States Christmas tree production areas.</title>
        <authorList>
            <person name="Barrett H."/>
            <person name="Lovett B."/>
            <person name="Macias A.M."/>
            <person name="Stajich J.E."/>
            <person name="Kasson M.T."/>
        </authorList>
    </citation>
    <scope>NUCLEOTIDE SEQUENCE</scope>
    <source>
        <strain evidence="10">ARSEF 14590</strain>
    </source>
</reference>
<dbReference type="InterPro" id="IPR036236">
    <property type="entry name" value="Znf_C2H2_sf"/>
</dbReference>
<dbReference type="GO" id="GO:0000785">
    <property type="term" value="C:chromatin"/>
    <property type="evidence" value="ECO:0007669"/>
    <property type="project" value="TreeGrafter"/>
</dbReference>
<protein>
    <recommendedName>
        <fullName evidence="9">C2H2-type domain-containing protein</fullName>
    </recommendedName>
</protein>
<dbReference type="SMART" id="SM00355">
    <property type="entry name" value="ZnF_C2H2"/>
    <property type="match status" value="2"/>
</dbReference>
<evidence type="ECO:0000256" key="3">
    <source>
        <dbReference type="ARBA" id="ARBA00022737"/>
    </source>
</evidence>
<keyword evidence="6" id="KW-0539">Nucleus</keyword>
<dbReference type="CDD" id="cd12148">
    <property type="entry name" value="fungal_TF_MHR"/>
    <property type="match status" value="1"/>
</dbReference>
<dbReference type="Gene3D" id="3.30.160.60">
    <property type="entry name" value="Classic Zinc Finger"/>
    <property type="match status" value="1"/>
</dbReference>
<organism evidence="10 11">
    <name type="scientific">Conoideocrella luteorostrata</name>
    <dbReference type="NCBI Taxonomy" id="1105319"/>
    <lineage>
        <taxon>Eukaryota</taxon>
        <taxon>Fungi</taxon>
        <taxon>Dikarya</taxon>
        <taxon>Ascomycota</taxon>
        <taxon>Pezizomycotina</taxon>
        <taxon>Sordariomycetes</taxon>
        <taxon>Hypocreomycetidae</taxon>
        <taxon>Hypocreales</taxon>
        <taxon>Clavicipitaceae</taxon>
        <taxon>Conoideocrella</taxon>
    </lineage>
</organism>
<dbReference type="GO" id="GO:0005634">
    <property type="term" value="C:nucleus"/>
    <property type="evidence" value="ECO:0007669"/>
    <property type="project" value="UniProtKB-SubCell"/>
</dbReference>
<dbReference type="PANTHER" id="PTHR40626:SF18">
    <property type="entry name" value="NICOTINATE CATABOLISM CLUSTER-SPECIFIC TRANSCRIPTION FACTOR"/>
    <property type="match status" value="1"/>
</dbReference>
<keyword evidence="2" id="KW-0479">Metal-binding</keyword>
<dbReference type="EMBL" id="JASWJB010000116">
    <property type="protein sequence ID" value="KAK2596254.1"/>
    <property type="molecule type" value="Genomic_DNA"/>
</dbReference>
<dbReference type="PROSITE" id="PS00028">
    <property type="entry name" value="ZINC_FINGER_C2H2_1"/>
    <property type="match status" value="2"/>
</dbReference>
<dbReference type="PANTHER" id="PTHR40626">
    <property type="entry name" value="MIP31509P"/>
    <property type="match status" value="1"/>
</dbReference>
<comment type="subcellular location">
    <subcellularLocation>
        <location evidence="1">Nucleus</location>
    </subcellularLocation>
</comment>
<keyword evidence="5" id="KW-0862">Zinc</keyword>
<feature type="domain" description="C2H2-type" evidence="9">
    <location>
        <begin position="57"/>
        <end position="84"/>
    </location>
</feature>
<feature type="compositionally biased region" description="Polar residues" evidence="8">
    <location>
        <begin position="284"/>
        <end position="302"/>
    </location>
</feature>
<dbReference type="GO" id="GO:0000978">
    <property type="term" value="F:RNA polymerase II cis-regulatory region sequence-specific DNA binding"/>
    <property type="evidence" value="ECO:0007669"/>
    <property type="project" value="InterPro"/>
</dbReference>
<dbReference type="InterPro" id="IPR051059">
    <property type="entry name" value="VerF-like"/>
</dbReference>
<dbReference type="PROSITE" id="PS50157">
    <property type="entry name" value="ZINC_FINGER_C2H2_2"/>
    <property type="match status" value="2"/>
</dbReference>
<feature type="region of interest" description="Disordered" evidence="8">
    <location>
        <begin position="261"/>
        <end position="302"/>
    </location>
</feature>
<evidence type="ECO:0000256" key="8">
    <source>
        <dbReference type="SAM" id="MobiDB-lite"/>
    </source>
</evidence>
<dbReference type="SUPFAM" id="SSF57667">
    <property type="entry name" value="beta-beta-alpha zinc fingers"/>
    <property type="match status" value="1"/>
</dbReference>
<proteinExistence type="predicted"/>
<dbReference type="GO" id="GO:0000981">
    <property type="term" value="F:DNA-binding transcription factor activity, RNA polymerase II-specific"/>
    <property type="evidence" value="ECO:0007669"/>
    <property type="project" value="InterPro"/>
</dbReference>
<dbReference type="Proteomes" id="UP001251528">
    <property type="component" value="Unassembled WGS sequence"/>
</dbReference>
<keyword evidence="4 7" id="KW-0863">Zinc-finger</keyword>
<evidence type="ECO:0000313" key="11">
    <source>
        <dbReference type="Proteomes" id="UP001251528"/>
    </source>
</evidence>
<name>A0AAJ0CS20_9HYPO</name>
<evidence type="ECO:0000256" key="7">
    <source>
        <dbReference type="PROSITE-ProRule" id="PRU00042"/>
    </source>
</evidence>
<evidence type="ECO:0000256" key="1">
    <source>
        <dbReference type="ARBA" id="ARBA00004123"/>
    </source>
</evidence>
<keyword evidence="11" id="KW-1185">Reference proteome</keyword>
<dbReference type="AlphaFoldDB" id="A0AAJ0CS20"/>
<evidence type="ECO:0000256" key="6">
    <source>
        <dbReference type="ARBA" id="ARBA00023242"/>
    </source>
</evidence>
<evidence type="ECO:0000259" key="9">
    <source>
        <dbReference type="PROSITE" id="PS50157"/>
    </source>
</evidence>
<dbReference type="GO" id="GO:0008270">
    <property type="term" value="F:zinc ion binding"/>
    <property type="evidence" value="ECO:0007669"/>
    <property type="project" value="UniProtKB-KW"/>
</dbReference>